<evidence type="ECO:0008006" key="3">
    <source>
        <dbReference type="Google" id="ProtNLM"/>
    </source>
</evidence>
<dbReference type="OrthoDB" id="93803at2759"/>
<dbReference type="Proteomes" id="UP000018721">
    <property type="component" value="Unassembled WGS sequence"/>
</dbReference>
<accession>V9DV61</accession>
<reference evidence="1 2" key="1">
    <citation type="submission" date="2013-11" db="EMBL/GenBank/DDBJ databases">
        <title>The Genome Sequence of Phytophthora parasitica P1569.</title>
        <authorList>
            <consortium name="The Broad Institute Genomics Platform"/>
            <person name="Russ C."/>
            <person name="Tyler B."/>
            <person name="Panabieres F."/>
            <person name="Shan W."/>
            <person name="Tripathy S."/>
            <person name="Grunwald N."/>
            <person name="Machado M."/>
            <person name="Johnson C.S."/>
            <person name="Arredondo F."/>
            <person name="Hong C."/>
            <person name="Coffey M."/>
            <person name="Young S.K."/>
            <person name="Zeng Q."/>
            <person name="Gargeya S."/>
            <person name="Fitzgerald M."/>
            <person name="Abouelleil A."/>
            <person name="Alvarado L."/>
            <person name="Chapman S.B."/>
            <person name="Gainer-Dewar J."/>
            <person name="Goldberg J."/>
            <person name="Griggs A."/>
            <person name="Gujja S."/>
            <person name="Hansen M."/>
            <person name="Howarth C."/>
            <person name="Imamovic A."/>
            <person name="Ireland A."/>
            <person name="Larimer J."/>
            <person name="McCowan C."/>
            <person name="Murphy C."/>
            <person name="Pearson M."/>
            <person name="Poon T.W."/>
            <person name="Priest M."/>
            <person name="Roberts A."/>
            <person name="Saif S."/>
            <person name="Shea T."/>
            <person name="Sykes S."/>
            <person name="Wortman J."/>
            <person name="Nusbaum C."/>
            <person name="Birren B."/>
        </authorList>
    </citation>
    <scope>NUCLEOTIDE SEQUENCE [LARGE SCALE GENOMIC DNA]</scope>
    <source>
        <strain evidence="1 2">P1569</strain>
    </source>
</reference>
<keyword evidence="2" id="KW-1185">Reference proteome</keyword>
<dbReference type="AlphaFoldDB" id="V9DV61"/>
<dbReference type="HOGENOM" id="CLU_2473860_0_0_1"/>
<sequence>METAGMPGSGWEVDVDLKICGCRIFFKSGYCIHLIHALSETGTVQMEAVERRDLDVRQRMTRLLLVGVICILQDSRENVLRATRAGGT</sequence>
<comment type="caution">
    <text evidence="1">The sequence shown here is derived from an EMBL/GenBank/DDBJ whole genome shotgun (WGS) entry which is preliminary data.</text>
</comment>
<name>V9DV61_PHYNI</name>
<proteinExistence type="predicted"/>
<evidence type="ECO:0000313" key="2">
    <source>
        <dbReference type="Proteomes" id="UP000018721"/>
    </source>
</evidence>
<evidence type="ECO:0000313" key="1">
    <source>
        <dbReference type="EMBL" id="ETI30759.1"/>
    </source>
</evidence>
<gene>
    <name evidence="1" type="ORF">F443_22145</name>
</gene>
<protein>
    <recommendedName>
        <fullName evidence="3">SWIM-type domain-containing protein</fullName>
    </recommendedName>
</protein>
<dbReference type="EMBL" id="ANIZ01003857">
    <property type="protein sequence ID" value="ETI30759.1"/>
    <property type="molecule type" value="Genomic_DNA"/>
</dbReference>
<organism evidence="1 2">
    <name type="scientific">Phytophthora nicotianae P1569</name>
    <dbReference type="NCBI Taxonomy" id="1317065"/>
    <lineage>
        <taxon>Eukaryota</taxon>
        <taxon>Sar</taxon>
        <taxon>Stramenopiles</taxon>
        <taxon>Oomycota</taxon>
        <taxon>Peronosporomycetes</taxon>
        <taxon>Peronosporales</taxon>
        <taxon>Peronosporaceae</taxon>
        <taxon>Phytophthora</taxon>
    </lineage>
</organism>